<dbReference type="AlphaFoldDB" id="A0A6J4S072"/>
<feature type="compositionally biased region" description="Polar residues" evidence="1">
    <location>
        <begin position="1"/>
        <end position="13"/>
    </location>
</feature>
<organism evidence="2">
    <name type="scientific">uncultured Solirubrobacteraceae bacterium</name>
    <dbReference type="NCBI Taxonomy" id="1162706"/>
    <lineage>
        <taxon>Bacteria</taxon>
        <taxon>Bacillati</taxon>
        <taxon>Actinomycetota</taxon>
        <taxon>Thermoleophilia</taxon>
        <taxon>Solirubrobacterales</taxon>
        <taxon>Solirubrobacteraceae</taxon>
        <taxon>environmental samples</taxon>
    </lineage>
</organism>
<feature type="compositionally biased region" description="Basic residues" evidence="1">
    <location>
        <begin position="88"/>
        <end position="99"/>
    </location>
</feature>
<proteinExistence type="predicted"/>
<reference evidence="2" key="1">
    <citation type="submission" date="2020-02" db="EMBL/GenBank/DDBJ databases">
        <authorList>
            <person name="Meier V. D."/>
        </authorList>
    </citation>
    <scope>NUCLEOTIDE SEQUENCE</scope>
    <source>
        <strain evidence="2">AVDCRST_MAG53</strain>
    </source>
</reference>
<feature type="non-terminal residue" evidence="2">
    <location>
        <position position="151"/>
    </location>
</feature>
<accession>A0A6J4S072</accession>
<feature type="compositionally biased region" description="Low complexity" evidence="1">
    <location>
        <begin position="100"/>
        <end position="114"/>
    </location>
</feature>
<evidence type="ECO:0000256" key="1">
    <source>
        <dbReference type="SAM" id="MobiDB-lite"/>
    </source>
</evidence>
<dbReference type="EMBL" id="CADCVR010000034">
    <property type="protein sequence ID" value="CAA9486179.1"/>
    <property type="molecule type" value="Genomic_DNA"/>
</dbReference>
<protein>
    <submittedName>
        <fullName evidence="2">Uncharacterized protein</fullName>
    </submittedName>
</protein>
<feature type="compositionally biased region" description="Low complexity" evidence="1">
    <location>
        <begin position="14"/>
        <end position="61"/>
    </location>
</feature>
<evidence type="ECO:0000313" key="2">
    <source>
        <dbReference type="EMBL" id="CAA9486179.1"/>
    </source>
</evidence>
<gene>
    <name evidence="2" type="ORF">AVDCRST_MAG53-1010</name>
</gene>
<feature type="compositionally biased region" description="Polar residues" evidence="1">
    <location>
        <begin position="142"/>
        <end position="151"/>
    </location>
</feature>
<feature type="non-terminal residue" evidence="2">
    <location>
        <position position="1"/>
    </location>
</feature>
<name>A0A6J4S072_9ACTN</name>
<feature type="compositionally biased region" description="Low complexity" evidence="1">
    <location>
        <begin position="71"/>
        <end position="87"/>
    </location>
</feature>
<feature type="region of interest" description="Disordered" evidence="1">
    <location>
        <begin position="1"/>
        <end position="151"/>
    </location>
</feature>
<sequence length="151" mass="15659">CLSASSNPKTQSGSSPNPWAARRAANSSASSCAPGSTRSLNMSSAPTTPRRSPTSTSTTSRCWRHGTPRWRSATPSPTATSSSTSFRRSARTSGRHSRSPRASAARRPSTPGSPRSRHSRPSFPGSPANGHASSRRSASSSTCGTAWAATT</sequence>